<accession>A0A9D1F2R5</accession>
<name>A0A9D1F2R5_9FIRM</name>
<feature type="transmembrane region" description="Helical" evidence="2">
    <location>
        <begin position="98"/>
        <end position="118"/>
    </location>
</feature>
<organism evidence="3 4">
    <name type="scientific">Candidatus Scybalocola faecigallinarum</name>
    <dbReference type="NCBI Taxonomy" id="2840941"/>
    <lineage>
        <taxon>Bacteria</taxon>
        <taxon>Bacillati</taxon>
        <taxon>Bacillota</taxon>
        <taxon>Clostridia</taxon>
        <taxon>Lachnospirales</taxon>
        <taxon>Lachnospiraceae</taxon>
        <taxon>Lachnospiraceae incertae sedis</taxon>
        <taxon>Candidatus Scybalocola (ex Gilroy et al. 2021)</taxon>
    </lineage>
</organism>
<keyword evidence="2" id="KW-0472">Membrane</keyword>
<reference evidence="3" key="1">
    <citation type="submission" date="2020-10" db="EMBL/GenBank/DDBJ databases">
        <authorList>
            <person name="Gilroy R."/>
        </authorList>
    </citation>
    <scope>NUCLEOTIDE SEQUENCE</scope>
    <source>
        <strain evidence="3">CHK178-757</strain>
    </source>
</reference>
<feature type="transmembrane region" description="Helical" evidence="2">
    <location>
        <begin position="124"/>
        <end position="141"/>
    </location>
</feature>
<keyword evidence="2" id="KW-1133">Transmembrane helix</keyword>
<protein>
    <submittedName>
        <fullName evidence="3">Uncharacterized protein</fullName>
    </submittedName>
</protein>
<dbReference type="Proteomes" id="UP000823927">
    <property type="component" value="Unassembled WGS sequence"/>
</dbReference>
<dbReference type="EMBL" id="DVIT01000012">
    <property type="protein sequence ID" value="HIS46428.1"/>
    <property type="molecule type" value="Genomic_DNA"/>
</dbReference>
<proteinExistence type="predicted"/>
<keyword evidence="2" id="KW-0812">Transmembrane</keyword>
<reference evidence="3" key="2">
    <citation type="journal article" date="2021" name="PeerJ">
        <title>Extensive microbial diversity within the chicken gut microbiome revealed by metagenomics and culture.</title>
        <authorList>
            <person name="Gilroy R."/>
            <person name="Ravi A."/>
            <person name="Getino M."/>
            <person name="Pursley I."/>
            <person name="Horton D.L."/>
            <person name="Alikhan N.F."/>
            <person name="Baker D."/>
            <person name="Gharbi K."/>
            <person name="Hall N."/>
            <person name="Watson M."/>
            <person name="Adriaenssens E.M."/>
            <person name="Foster-Nyarko E."/>
            <person name="Jarju S."/>
            <person name="Secka A."/>
            <person name="Antonio M."/>
            <person name="Oren A."/>
            <person name="Chaudhuri R.R."/>
            <person name="La Ragione R."/>
            <person name="Hildebrand F."/>
            <person name="Pallen M.J."/>
        </authorList>
    </citation>
    <scope>NUCLEOTIDE SEQUENCE</scope>
    <source>
        <strain evidence="3">CHK178-757</strain>
    </source>
</reference>
<gene>
    <name evidence="3" type="ORF">IAB46_02535</name>
</gene>
<evidence type="ECO:0000313" key="3">
    <source>
        <dbReference type="EMBL" id="HIS46428.1"/>
    </source>
</evidence>
<dbReference type="PROSITE" id="PS51257">
    <property type="entry name" value="PROKAR_LIPOPROTEIN"/>
    <property type="match status" value="1"/>
</dbReference>
<feature type="region of interest" description="Disordered" evidence="1">
    <location>
        <begin position="176"/>
        <end position="226"/>
    </location>
</feature>
<evidence type="ECO:0000256" key="1">
    <source>
        <dbReference type="SAM" id="MobiDB-lite"/>
    </source>
</evidence>
<comment type="caution">
    <text evidence="3">The sequence shown here is derived from an EMBL/GenBank/DDBJ whole genome shotgun (WGS) entry which is preliminary data.</text>
</comment>
<sequence>MRDWIVGQGVVVYVFAGCLFAGLVSAFIANHGYKKYIRESEIMGSTQNRLLKYIKLKFGSYYKLNMRPQDSRALTRHYLYKCRVGFFNVMTWIKISKFAAGVMAAAALVDLIWLLDQGRSPEDMMSMICCCLVGLGLLYMQHRIYDFPEKRNMLEWYLMDYLENFLKNKIESAPGNTAAARDGAGSRTPEKQPVFGEGQEPAAAAARAPKTGPDPVIRQESREEDDDLDARIVSDILKEFL</sequence>
<feature type="transmembrane region" description="Helical" evidence="2">
    <location>
        <begin position="6"/>
        <end position="29"/>
    </location>
</feature>
<evidence type="ECO:0000256" key="2">
    <source>
        <dbReference type="SAM" id="Phobius"/>
    </source>
</evidence>
<evidence type="ECO:0000313" key="4">
    <source>
        <dbReference type="Proteomes" id="UP000823927"/>
    </source>
</evidence>
<dbReference type="AlphaFoldDB" id="A0A9D1F2R5"/>